<evidence type="ECO:0000313" key="2">
    <source>
        <dbReference type="Proteomes" id="UP000001072"/>
    </source>
</evidence>
<evidence type="ECO:0000313" key="1">
    <source>
        <dbReference type="EMBL" id="EGF99200.1"/>
    </source>
</evidence>
<organism evidence="2">
    <name type="scientific">Melampsora larici-populina (strain 98AG31 / pathotype 3-4-7)</name>
    <name type="common">Poplar leaf rust fungus</name>
    <dbReference type="NCBI Taxonomy" id="747676"/>
    <lineage>
        <taxon>Eukaryota</taxon>
        <taxon>Fungi</taxon>
        <taxon>Dikarya</taxon>
        <taxon>Basidiomycota</taxon>
        <taxon>Pucciniomycotina</taxon>
        <taxon>Pucciniomycetes</taxon>
        <taxon>Pucciniales</taxon>
        <taxon>Melampsoraceae</taxon>
        <taxon>Melampsora</taxon>
    </lineage>
</organism>
<sequence length="241" mass="26763">MSLAAIKLIHDDMMDLFSNNVQDLVLSPIPNLVKDGVTLSSINPLSAPDSVQFHDALRRFVPRSRNIEEDSRYLNASLQIYQALSLACWSIGGKEFDYYRQLLKPLGLVDFTNSRKSVFMNGALRFSSHRPAALLEILIARMNRDTKKIEHSLQKLLKTCGACSSQDKYEVILLAATAGVDPNLYIPKVKGLECKDLAECIQDAAKEQIFLAKAGSTVHSRRVLSTRILILGYVVSILAIA</sequence>
<dbReference type="Proteomes" id="UP000001072">
    <property type="component" value="Unassembled WGS sequence"/>
</dbReference>
<gene>
    <name evidence="1" type="ORF">MELLADRAFT_112887</name>
</gene>
<dbReference type="HOGENOM" id="CLU_1152002_0_0_1"/>
<dbReference type="AlphaFoldDB" id="F4S805"/>
<proteinExistence type="predicted"/>
<dbReference type="InParanoid" id="F4S805"/>
<dbReference type="OrthoDB" id="2503922at2759"/>
<dbReference type="GeneID" id="18924817"/>
<accession>F4S805</accession>
<protein>
    <submittedName>
        <fullName evidence="1">Uncharacterized protein</fullName>
    </submittedName>
</protein>
<dbReference type="RefSeq" id="XP_007417532.1">
    <property type="nucleotide sequence ID" value="XM_007417470.1"/>
</dbReference>
<name>F4S805_MELLP</name>
<dbReference type="KEGG" id="mlr:MELLADRAFT_112887"/>
<reference evidence="2" key="1">
    <citation type="journal article" date="2011" name="Proc. Natl. Acad. Sci. U.S.A.">
        <title>Obligate biotrophy features unraveled by the genomic analysis of rust fungi.</title>
        <authorList>
            <person name="Duplessis S."/>
            <person name="Cuomo C.A."/>
            <person name="Lin Y.-C."/>
            <person name="Aerts A."/>
            <person name="Tisserant E."/>
            <person name="Veneault-Fourrey C."/>
            <person name="Joly D.L."/>
            <person name="Hacquard S."/>
            <person name="Amselem J."/>
            <person name="Cantarel B.L."/>
            <person name="Chiu R."/>
            <person name="Coutinho P.M."/>
            <person name="Feau N."/>
            <person name="Field M."/>
            <person name="Frey P."/>
            <person name="Gelhaye E."/>
            <person name="Goldberg J."/>
            <person name="Grabherr M.G."/>
            <person name="Kodira C.D."/>
            <person name="Kohler A."/>
            <person name="Kuees U."/>
            <person name="Lindquist E.A."/>
            <person name="Lucas S.M."/>
            <person name="Mago R."/>
            <person name="Mauceli E."/>
            <person name="Morin E."/>
            <person name="Murat C."/>
            <person name="Pangilinan J.L."/>
            <person name="Park R."/>
            <person name="Pearson M."/>
            <person name="Quesneville H."/>
            <person name="Rouhier N."/>
            <person name="Sakthikumar S."/>
            <person name="Salamov A.A."/>
            <person name="Schmutz J."/>
            <person name="Selles B."/>
            <person name="Shapiro H."/>
            <person name="Tanguay P."/>
            <person name="Tuskan G.A."/>
            <person name="Henrissat B."/>
            <person name="Van de Peer Y."/>
            <person name="Rouze P."/>
            <person name="Ellis J.G."/>
            <person name="Dodds P.N."/>
            <person name="Schein J.E."/>
            <person name="Zhong S."/>
            <person name="Hamelin R.C."/>
            <person name="Grigoriev I.V."/>
            <person name="Szabo L.J."/>
            <person name="Martin F."/>
        </authorList>
    </citation>
    <scope>NUCLEOTIDE SEQUENCE [LARGE SCALE GENOMIC DNA]</scope>
    <source>
        <strain evidence="2">98AG31 / pathotype 3-4-7</strain>
    </source>
</reference>
<dbReference type="EMBL" id="GL883162">
    <property type="protein sequence ID" value="EGF99200.1"/>
    <property type="molecule type" value="Genomic_DNA"/>
</dbReference>
<keyword evidence="2" id="KW-1185">Reference proteome</keyword>
<dbReference type="VEuPathDB" id="FungiDB:MELLADRAFT_112887"/>